<dbReference type="GO" id="GO:0051082">
    <property type="term" value="F:unfolded protein binding"/>
    <property type="evidence" value="ECO:0007669"/>
    <property type="project" value="InterPro"/>
</dbReference>
<dbReference type="eggNOG" id="COG0484">
    <property type="taxonomic scope" value="Bacteria"/>
</dbReference>
<dbReference type="PANTHER" id="PTHR43096:SF52">
    <property type="entry name" value="DNAJ HOMOLOG 1, MITOCHONDRIAL-RELATED"/>
    <property type="match status" value="1"/>
</dbReference>
<dbReference type="InterPro" id="IPR036869">
    <property type="entry name" value="J_dom_sf"/>
</dbReference>
<gene>
    <name evidence="3" type="ORF">THIAE_03375</name>
</gene>
<dbReference type="InterPro" id="IPR001623">
    <property type="entry name" value="DnaJ_domain"/>
</dbReference>
<dbReference type="GO" id="GO:0005737">
    <property type="term" value="C:cytoplasm"/>
    <property type="evidence" value="ECO:0007669"/>
    <property type="project" value="TreeGrafter"/>
</dbReference>
<proteinExistence type="predicted"/>
<evidence type="ECO:0000313" key="3">
    <source>
        <dbReference type="EMBL" id="AHF00950.1"/>
    </source>
</evidence>
<dbReference type="KEGG" id="tao:THIAE_03375"/>
<dbReference type="EMBL" id="CP007030">
    <property type="protein sequence ID" value="AHF00950.1"/>
    <property type="molecule type" value="Genomic_DNA"/>
</dbReference>
<dbReference type="CDD" id="cd06257">
    <property type="entry name" value="DnaJ"/>
    <property type="match status" value="1"/>
</dbReference>
<protein>
    <submittedName>
        <fullName evidence="3">Molecular chaperone DnaJ</fullName>
    </submittedName>
</protein>
<dbReference type="InterPro" id="IPR002939">
    <property type="entry name" value="DnaJ_C"/>
</dbReference>
<dbReference type="Gene3D" id="2.60.260.20">
    <property type="entry name" value="Urease metallochaperone UreE, N-terminal domain"/>
    <property type="match status" value="2"/>
</dbReference>
<dbReference type="RefSeq" id="WP_006459280.1">
    <property type="nucleotide sequence ID" value="NZ_CP007030.1"/>
</dbReference>
<dbReference type="InterPro" id="IPR008971">
    <property type="entry name" value="HSP40/DnaJ_pept-bd"/>
</dbReference>
<dbReference type="PANTHER" id="PTHR43096">
    <property type="entry name" value="DNAJ HOMOLOG 1, MITOCHONDRIAL-RELATED"/>
    <property type="match status" value="1"/>
</dbReference>
<dbReference type="SUPFAM" id="SSF46565">
    <property type="entry name" value="Chaperone J-domain"/>
    <property type="match status" value="1"/>
</dbReference>
<dbReference type="STRING" id="717772.THIAE_03375"/>
<dbReference type="SMART" id="SM00271">
    <property type="entry name" value="DnaJ"/>
    <property type="match status" value="1"/>
</dbReference>
<dbReference type="PROSITE" id="PS50076">
    <property type="entry name" value="DNAJ_2"/>
    <property type="match status" value="1"/>
</dbReference>
<evidence type="ECO:0000313" key="4">
    <source>
        <dbReference type="Proteomes" id="UP000005380"/>
    </source>
</evidence>
<dbReference type="PRINTS" id="PR00625">
    <property type="entry name" value="JDOMAIN"/>
</dbReference>
<dbReference type="AlphaFoldDB" id="W0DQP8"/>
<evidence type="ECO:0000256" key="1">
    <source>
        <dbReference type="ARBA" id="ARBA00023186"/>
    </source>
</evidence>
<evidence type="ECO:0000259" key="2">
    <source>
        <dbReference type="PROSITE" id="PS50076"/>
    </source>
</evidence>
<organism evidence="3 4">
    <name type="scientific">Thiomicrospira aerophila AL3</name>
    <dbReference type="NCBI Taxonomy" id="717772"/>
    <lineage>
        <taxon>Bacteria</taxon>
        <taxon>Pseudomonadati</taxon>
        <taxon>Pseudomonadota</taxon>
        <taxon>Gammaproteobacteria</taxon>
        <taxon>Thiotrichales</taxon>
        <taxon>Piscirickettsiaceae</taxon>
        <taxon>Thiomicrospira</taxon>
    </lineage>
</organism>
<accession>W0DQP8</accession>
<sequence length="250" mass="28513">MLAQQFDLTKDYFAVLGVPFEACDKTIKAAYRKMARRFHPDVCVQEDAKTRFQEVAEAYEVLSRHKQAYTRARGQHQSRTSQSQHDTFYRAHSWQAGKTPLRGRDRVMTYPLTLRYAIRLLHQGYFYLPGIKIKMKFNRDAFEGKTFRIPGKGYPGLYGGASGDYLVKFKISQESLSWRLEGADLYGEIKVPASLLVPGKKIQFESPVGRLSLVVPQNYQQGKLVRLQNKGLPCDERGLSGHLYAKLVAA</sequence>
<dbReference type="Pfam" id="PF00226">
    <property type="entry name" value="DnaJ"/>
    <property type="match status" value="1"/>
</dbReference>
<name>W0DQP8_9GAMM</name>
<reference evidence="3 4" key="1">
    <citation type="submission" date="2013-12" db="EMBL/GenBank/DDBJ databases">
        <authorList>
            <consortium name="DOE Joint Genome Institute"/>
            <person name="Kappler U."/>
            <person name="Huntemann M."/>
            <person name="Han J."/>
            <person name="Chen A."/>
            <person name="Kyrpides N."/>
            <person name="Mavromatis K."/>
            <person name="Markowitz V."/>
            <person name="Palaniappan K."/>
            <person name="Ivanova N."/>
            <person name="Schaumberg A."/>
            <person name="Pati A."/>
            <person name="Liolios K."/>
            <person name="Nordberg H.P."/>
            <person name="Cantor M.N."/>
            <person name="Hua S.X."/>
            <person name="Woyke T."/>
        </authorList>
    </citation>
    <scope>NUCLEOTIDE SEQUENCE [LARGE SCALE GENOMIC DNA]</scope>
    <source>
        <strain evidence="4">AL2</strain>
    </source>
</reference>
<dbReference type="SUPFAM" id="SSF49493">
    <property type="entry name" value="HSP40/DnaJ peptide-binding domain"/>
    <property type="match status" value="2"/>
</dbReference>
<dbReference type="Proteomes" id="UP000005380">
    <property type="component" value="Chromosome"/>
</dbReference>
<dbReference type="HOGENOM" id="CLU_1110985_0_0_6"/>
<dbReference type="InParanoid" id="W0DQP8"/>
<feature type="domain" description="J" evidence="2">
    <location>
        <begin position="11"/>
        <end position="89"/>
    </location>
</feature>
<keyword evidence="4" id="KW-1185">Reference proteome</keyword>
<dbReference type="Gene3D" id="1.10.287.110">
    <property type="entry name" value="DnaJ domain"/>
    <property type="match status" value="1"/>
</dbReference>
<dbReference type="GO" id="GO:0042026">
    <property type="term" value="P:protein refolding"/>
    <property type="evidence" value="ECO:0007669"/>
    <property type="project" value="TreeGrafter"/>
</dbReference>
<dbReference type="Pfam" id="PF01556">
    <property type="entry name" value="DnaJ_C"/>
    <property type="match status" value="1"/>
</dbReference>
<keyword evidence="1" id="KW-0143">Chaperone</keyword>
<dbReference type="OrthoDB" id="9779889at2"/>